<dbReference type="AlphaFoldDB" id="A0A2P2Q109"/>
<sequence length="20" mass="2237">MQQLLYLPSQFVSTSVHGNS</sequence>
<evidence type="ECO:0000313" key="1">
    <source>
        <dbReference type="EMBL" id="MBX60680.1"/>
    </source>
</evidence>
<organism evidence="1">
    <name type="scientific">Rhizophora mucronata</name>
    <name type="common">Asiatic mangrove</name>
    <dbReference type="NCBI Taxonomy" id="61149"/>
    <lineage>
        <taxon>Eukaryota</taxon>
        <taxon>Viridiplantae</taxon>
        <taxon>Streptophyta</taxon>
        <taxon>Embryophyta</taxon>
        <taxon>Tracheophyta</taxon>
        <taxon>Spermatophyta</taxon>
        <taxon>Magnoliopsida</taxon>
        <taxon>eudicotyledons</taxon>
        <taxon>Gunneridae</taxon>
        <taxon>Pentapetalae</taxon>
        <taxon>rosids</taxon>
        <taxon>fabids</taxon>
        <taxon>Malpighiales</taxon>
        <taxon>Rhizophoraceae</taxon>
        <taxon>Rhizophora</taxon>
    </lineage>
</organism>
<reference evidence="1" key="1">
    <citation type="submission" date="2018-02" db="EMBL/GenBank/DDBJ databases">
        <title>Rhizophora mucronata_Transcriptome.</title>
        <authorList>
            <person name="Meera S.P."/>
            <person name="Sreeshan A."/>
            <person name="Augustine A."/>
        </authorList>
    </citation>
    <scope>NUCLEOTIDE SEQUENCE</scope>
    <source>
        <tissue evidence="1">Leaf</tissue>
    </source>
</reference>
<accession>A0A2P2Q109</accession>
<protein>
    <submittedName>
        <fullName evidence="1">Uncharacterized protein</fullName>
    </submittedName>
</protein>
<name>A0A2P2Q109_RHIMU</name>
<proteinExistence type="predicted"/>
<dbReference type="EMBL" id="GGEC01080196">
    <property type="protein sequence ID" value="MBX60680.1"/>
    <property type="molecule type" value="Transcribed_RNA"/>
</dbReference>